<name>A0A0L8GMY8_OCTBM</name>
<dbReference type="AlphaFoldDB" id="A0A0L8GMY8"/>
<evidence type="ECO:0000313" key="2">
    <source>
        <dbReference type="EMBL" id="KOF78348.1"/>
    </source>
</evidence>
<reference evidence="2" key="1">
    <citation type="submission" date="2015-07" db="EMBL/GenBank/DDBJ databases">
        <title>MeaNS - Measles Nucleotide Surveillance Program.</title>
        <authorList>
            <person name="Tran T."/>
            <person name="Druce J."/>
        </authorList>
    </citation>
    <scope>NUCLEOTIDE SEQUENCE</scope>
    <source>
        <strain evidence="2">UCB-OBI-ISO-001</strain>
        <tissue evidence="2">Gonad</tissue>
    </source>
</reference>
<feature type="region of interest" description="Disordered" evidence="1">
    <location>
        <begin position="72"/>
        <end position="93"/>
    </location>
</feature>
<feature type="compositionally biased region" description="Basic residues" evidence="1">
    <location>
        <begin position="75"/>
        <end position="93"/>
    </location>
</feature>
<evidence type="ECO:0000256" key="1">
    <source>
        <dbReference type="SAM" id="MobiDB-lite"/>
    </source>
</evidence>
<accession>A0A0L8GMY8</accession>
<organism evidence="2">
    <name type="scientific">Octopus bimaculoides</name>
    <name type="common">California two-spotted octopus</name>
    <dbReference type="NCBI Taxonomy" id="37653"/>
    <lineage>
        <taxon>Eukaryota</taxon>
        <taxon>Metazoa</taxon>
        <taxon>Spiralia</taxon>
        <taxon>Lophotrochozoa</taxon>
        <taxon>Mollusca</taxon>
        <taxon>Cephalopoda</taxon>
        <taxon>Coleoidea</taxon>
        <taxon>Octopodiformes</taxon>
        <taxon>Octopoda</taxon>
        <taxon>Incirrata</taxon>
        <taxon>Octopodidae</taxon>
        <taxon>Octopus</taxon>
    </lineage>
</organism>
<sequence length="93" mass="11034">MQLLFDQFPTGRSVGRPLLDFKDKLKDNLKQCNIPFSSWENKASERRTWSQFCFSSVQRFEKSQLQHRNQIRASMKAHRQNAASSRRKPYLSL</sequence>
<gene>
    <name evidence="2" type="ORF">OCBIM_22030891mg</name>
</gene>
<dbReference type="EMBL" id="KQ421117">
    <property type="protein sequence ID" value="KOF78348.1"/>
    <property type="molecule type" value="Genomic_DNA"/>
</dbReference>
<protein>
    <submittedName>
        <fullName evidence="2">Uncharacterized protein</fullName>
    </submittedName>
</protein>
<proteinExistence type="predicted"/>